<evidence type="ECO:0000256" key="6">
    <source>
        <dbReference type="HAMAP-Rule" id="MF_00735"/>
    </source>
</evidence>
<dbReference type="SUPFAM" id="SSF53335">
    <property type="entry name" value="S-adenosyl-L-methionine-dependent methyltransferases"/>
    <property type="match status" value="1"/>
</dbReference>
<evidence type="ECO:0000256" key="3">
    <source>
        <dbReference type="ARBA" id="ARBA00022603"/>
    </source>
</evidence>
<dbReference type="Proteomes" id="UP001065549">
    <property type="component" value="Unassembled WGS sequence"/>
</dbReference>
<dbReference type="InterPro" id="IPR020596">
    <property type="entry name" value="rRNA_Ade_Mease_Trfase_CS"/>
</dbReference>
<dbReference type="InterPro" id="IPR004498">
    <property type="entry name" value="Ribosomal_PrmA_MeTrfase"/>
</dbReference>
<keyword evidence="5 6" id="KW-0949">S-adenosyl-L-methionine</keyword>
<proteinExistence type="inferred from homology"/>
<evidence type="ECO:0000256" key="1">
    <source>
        <dbReference type="ARBA" id="ARBA00009741"/>
    </source>
</evidence>
<dbReference type="EMBL" id="JAOSHN010000007">
    <property type="protein sequence ID" value="MCU7380049.1"/>
    <property type="molecule type" value="Genomic_DNA"/>
</dbReference>
<dbReference type="GO" id="GO:0005840">
    <property type="term" value="C:ribosome"/>
    <property type="evidence" value="ECO:0007669"/>
    <property type="project" value="UniProtKB-KW"/>
</dbReference>
<dbReference type="NCBIfam" id="TIGR00406">
    <property type="entry name" value="prmA"/>
    <property type="match status" value="1"/>
</dbReference>
<dbReference type="InterPro" id="IPR029063">
    <property type="entry name" value="SAM-dependent_MTases_sf"/>
</dbReference>
<keyword evidence="3 6" id="KW-0489">Methyltransferase</keyword>
<dbReference type="CDD" id="cd02440">
    <property type="entry name" value="AdoMet_MTases"/>
    <property type="match status" value="1"/>
</dbReference>
<organism evidence="7 8">
    <name type="scientific">Hominibacterium faecale</name>
    <dbReference type="NCBI Taxonomy" id="2839743"/>
    <lineage>
        <taxon>Bacteria</taxon>
        <taxon>Bacillati</taxon>
        <taxon>Bacillota</taxon>
        <taxon>Clostridia</taxon>
        <taxon>Peptostreptococcales</taxon>
        <taxon>Anaerovoracaceae</taxon>
        <taxon>Hominibacterium</taxon>
    </lineage>
</organism>
<evidence type="ECO:0000256" key="5">
    <source>
        <dbReference type="ARBA" id="ARBA00022691"/>
    </source>
</evidence>
<dbReference type="AlphaFoldDB" id="A0A9J6QX33"/>
<dbReference type="PROSITE" id="PS01131">
    <property type="entry name" value="RRNA_A_DIMETH"/>
    <property type="match status" value="1"/>
</dbReference>
<dbReference type="RefSeq" id="WP_269478687.1">
    <property type="nucleotide sequence ID" value="NZ_JAOSHN010000007.1"/>
</dbReference>
<dbReference type="HAMAP" id="MF_00735">
    <property type="entry name" value="Methyltr_PrmA"/>
    <property type="match status" value="1"/>
</dbReference>
<dbReference type="PANTHER" id="PTHR43648">
    <property type="entry name" value="ELECTRON TRANSFER FLAVOPROTEIN BETA SUBUNIT LYSINE METHYLTRANSFERASE"/>
    <property type="match status" value="1"/>
</dbReference>
<keyword evidence="2 6" id="KW-0963">Cytoplasm</keyword>
<dbReference type="PANTHER" id="PTHR43648:SF1">
    <property type="entry name" value="ELECTRON TRANSFER FLAVOPROTEIN BETA SUBUNIT LYSINE METHYLTRANSFERASE"/>
    <property type="match status" value="1"/>
</dbReference>
<dbReference type="GO" id="GO:0000179">
    <property type="term" value="F:rRNA (adenine-N6,N6-)-dimethyltransferase activity"/>
    <property type="evidence" value="ECO:0007669"/>
    <property type="project" value="InterPro"/>
</dbReference>
<keyword evidence="7" id="KW-0687">Ribonucleoprotein</keyword>
<name>A0A9J6QX33_9FIRM</name>
<accession>A0A9J6QX33</accession>
<dbReference type="Pfam" id="PF06325">
    <property type="entry name" value="PrmA"/>
    <property type="match status" value="1"/>
</dbReference>
<comment type="subcellular location">
    <subcellularLocation>
        <location evidence="6">Cytoplasm</location>
    </subcellularLocation>
</comment>
<comment type="caution">
    <text evidence="6">Lacks conserved residue(s) required for the propagation of feature annotation.</text>
</comment>
<gene>
    <name evidence="6 7" type="primary">prmA</name>
    <name evidence="7" type="ORF">OBO34_17040</name>
</gene>
<comment type="similarity">
    <text evidence="1 6">Belongs to the methyltransferase superfamily. PrmA family.</text>
</comment>
<keyword evidence="4 6" id="KW-0808">Transferase</keyword>
<keyword evidence="7" id="KW-0689">Ribosomal protein</keyword>
<dbReference type="GO" id="GO:0008276">
    <property type="term" value="F:protein methyltransferase activity"/>
    <property type="evidence" value="ECO:0007669"/>
    <property type="project" value="UniProtKB-UniRule"/>
</dbReference>
<evidence type="ECO:0000256" key="2">
    <source>
        <dbReference type="ARBA" id="ARBA00022490"/>
    </source>
</evidence>
<reference evidence="7" key="1">
    <citation type="submission" date="2022-09" db="EMBL/GenBank/DDBJ databases">
        <title>Culturomic study of gut microbiota in children with autism spectrum disorder.</title>
        <authorList>
            <person name="Efimov B.A."/>
            <person name="Chaplin A.V."/>
            <person name="Sokolova S.R."/>
            <person name="Pikina A.P."/>
            <person name="Korzhanova M."/>
            <person name="Belova V."/>
            <person name="Korostin D."/>
        </authorList>
    </citation>
    <scope>NUCLEOTIDE SEQUENCE</scope>
    <source>
        <strain evidence="7">ASD5510</strain>
    </source>
</reference>
<dbReference type="Gene3D" id="3.40.50.150">
    <property type="entry name" value="Vaccinia Virus protein VP39"/>
    <property type="match status" value="1"/>
</dbReference>
<evidence type="ECO:0000313" key="8">
    <source>
        <dbReference type="Proteomes" id="UP001065549"/>
    </source>
</evidence>
<dbReference type="PIRSF" id="PIRSF000401">
    <property type="entry name" value="RPL11_MTase"/>
    <property type="match status" value="1"/>
</dbReference>
<comment type="function">
    <text evidence="6">Methylates ribosomal protein L11.</text>
</comment>
<dbReference type="GO" id="GO:0005737">
    <property type="term" value="C:cytoplasm"/>
    <property type="evidence" value="ECO:0007669"/>
    <property type="project" value="UniProtKB-SubCell"/>
</dbReference>
<protein>
    <recommendedName>
        <fullName evidence="6">Ribosomal protein L11 methyltransferase</fullName>
        <shortName evidence="6">L11 Mtase</shortName>
        <ecNumber evidence="6">2.1.1.-</ecNumber>
    </recommendedName>
</protein>
<comment type="caution">
    <text evidence="7">The sequence shown here is derived from an EMBL/GenBank/DDBJ whole genome shotgun (WGS) entry which is preliminary data.</text>
</comment>
<dbReference type="EC" id="2.1.1.-" evidence="6"/>
<dbReference type="InterPro" id="IPR050078">
    <property type="entry name" value="Ribosomal_L11_MeTrfase_PrmA"/>
</dbReference>
<sequence length="322" mass="35406">MKYIKVKIYTSQQGVEPLTAMLMEKGITGAVVENPADIEDLLSKKKEYEWDYIDKSVLQGQDQEPVVSVYFEDTDEGREKVQELKIAVMMLKSKEMEGVFGWDANLGRLYAEDVLVDDEDWKDKWKAYFKPAKVTEKLVVKPTWEDYQASPEELIIEIDPGMAFGTGTHETTGLCLGLIEKYLKEGQSLMDIGCGSGILSIAAAKLGSGPILGVEIDPDAARTAEENVKANHVDDKVTVKIGDLTKDVDQKTDLIAANLIAPLIIELSQAAFDHLSDGGVFISSGILTEKKAVVEEAIVQAGFEILETQEKGEWCAVAARKA</sequence>
<keyword evidence="8" id="KW-1185">Reference proteome</keyword>
<evidence type="ECO:0000313" key="7">
    <source>
        <dbReference type="EMBL" id="MCU7380049.1"/>
    </source>
</evidence>
<comment type="catalytic activity">
    <reaction evidence="6">
        <text>L-lysyl-[protein] + 3 S-adenosyl-L-methionine = N(6),N(6),N(6)-trimethyl-L-lysyl-[protein] + 3 S-adenosyl-L-homocysteine + 3 H(+)</text>
        <dbReference type="Rhea" id="RHEA:54192"/>
        <dbReference type="Rhea" id="RHEA-COMP:9752"/>
        <dbReference type="Rhea" id="RHEA-COMP:13826"/>
        <dbReference type="ChEBI" id="CHEBI:15378"/>
        <dbReference type="ChEBI" id="CHEBI:29969"/>
        <dbReference type="ChEBI" id="CHEBI:57856"/>
        <dbReference type="ChEBI" id="CHEBI:59789"/>
        <dbReference type="ChEBI" id="CHEBI:61961"/>
    </reaction>
</comment>
<evidence type="ECO:0000256" key="4">
    <source>
        <dbReference type="ARBA" id="ARBA00022679"/>
    </source>
</evidence>